<sequence length="53" mass="6153">MLSLLAIAKFNFADRLIRGQSYWLFCARATILLQETNKAFFVVILQLLFCLLD</sequence>
<comment type="caution">
    <text evidence="1">The sequence shown here is derived from an EMBL/GenBank/DDBJ whole genome shotgun (WGS) entry which is preliminary data.</text>
</comment>
<evidence type="ECO:0000313" key="1">
    <source>
        <dbReference type="EMBL" id="EHM51983.1"/>
    </source>
</evidence>
<protein>
    <submittedName>
        <fullName evidence="1">Uncharacterized protein</fullName>
    </submittedName>
</protein>
<reference evidence="1 2" key="1">
    <citation type="submission" date="2011-08" db="EMBL/GenBank/DDBJ databases">
        <authorList>
            <person name="Weinstock G."/>
            <person name="Sodergren E."/>
            <person name="Clifton S."/>
            <person name="Fulton L."/>
            <person name="Fulton B."/>
            <person name="Courtney L."/>
            <person name="Fronick C."/>
            <person name="Harrison M."/>
            <person name="Strong C."/>
            <person name="Farmer C."/>
            <person name="Delahaunty K."/>
            <person name="Markovic C."/>
            <person name="Hall O."/>
            <person name="Minx P."/>
            <person name="Tomlinson C."/>
            <person name="Mitreva M."/>
            <person name="Hou S."/>
            <person name="Chen J."/>
            <person name="Wollam A."/>
            <person name="Pepin K.H."/>
            <person name="Johnson M."/>
            <person name="Bhonagiri V."/>
            <person name="Zhang X."/>
            <person name="Suruliraj S."/>
            <person name="Warren W."/>
            <person name="Chinwalla A."/>
            <person name="Mardis E.R."/>
            <person name="Wilson R.K."/>
        </authorList>
    </citation>
    <scope>NUCLEOTIDE SEQUENCE [LARGE SCALE GENOMIC DNA]</scope>
    <source>
        <strain evidence="1 2">F0432</strain>
    </source>
</reference>
<dbReference type="Proteomes" id="UP000004750">
    <property type="component" value="Unassembled WGS sequence"/>
</dbReference>
<dbReference type="AlphaFoldDB" id="G9ZIH5"/>
<dbReference type="STRING" id="797473.HMPREF9080_02598"/>
<gene>
    <name evidence="1" type="ORF">HMPREF9080_02598</name>
</gene>
<evidence type="ECO:0000313" key="2">
    <source>
        <dbReference type="Proteomes" id="UP000004750"/>
    </source>
</evidence>
<dbReference type="HOGENOM" id="CLU_3059775_0_0_6"/>
<name>G9ZIH5_9GAMM</name>
<dbReference type="EMBL" id="AGCM01000148">
    <property type="protein sequence ID" value="EHM51983.1"/>
    <property type="molecule type" value="Genomic_DNA"/>
</dbReference>
<organism evidence="1 2">
    <name type="scientific">Cardiobacterium valvarum F0432</name>
    <dbReference type="NCBI Taxonomy" id="797473"/>
    <lineage>
        <taxon>Bacteria</taxon>
        <taxon>Pseudomonadati</taxon>
        <taxon>Pseudomonadota</taxon>
        <taxon>Gammaproteobacteria</taxon>
        <taxon>Cardiobacteriales</taxon>
        <taxon>Cardiobacteriaceae</taxon>
        <taxon>Cardiobacterium</taxon>
    </lineage>
</organism>
<accession>G9ZIH5</accession>
<proteinExistence type="predicted"/>